<keyword evidence="3" id="KW-1185">Reference proteome</keyword>
<feature type="compositionally biased region" description="Low complexity" evidence="1">
    <location>
        <begin position="188"/>
        <end position="201"/>
    </location>
</feature>
<accession>A0A1A9ZEF6</accession>
<reference evidence="2" key="2">
    <citation type="submission" date="2020-05" db="UniProtKB">
        <authorList>
            <consortium name="EnsemblMetazoa"/>
        </authorList>
    </citation>
    <scope>IDENTIFICATION</scope>
    <source>
        <strain evidence="2">IAEA</strain>
    </source>
</reference>
<proteinExistence type="predicted"/>
<dbReference type="AlphaFoldDB" id="A0A1A9ZEF6"/>
<evidence type="ECO:0000313" key="3">
    <source>
        <dbReference type="Proteomes" id="UP000092445"/>
    </source>
</evidence>
<evidence type="ECO:0000256" key="1">
    <source>
        <dbReference type="SAM" id="MobiDB-lite"/>
    </source>
</evidence>
<name>A0A1A9ZEF6_GLOPL</name>
<organism evidence="2 3">
    <name type="scientific">Glossina pallidipes</name>
    <name type="common">Tsetse fly</name>
    <dbReference type="NCBI Taxonomy" id="7398"/>
    <lineage>
        <taxon>Eukaryota</taxon>
        <taxon>Metazoa</taxon>
        <taxon>Ecdysozoa</taxon>
        <taxon>Arthropoda</taxon>
        <taxon>Hexapoda</taxon>
        <taxon>Insecta</taxon>
        <taxon>Pterygota</taxon>
        <taxon>Neoptera</taxon>
        <taxon>Endopterygota</taxon>
        <taxon>Diptera</taxon>
        <taxon>Brachycera</taxon>
        <taxon>Muscomorpha</taxon>
        <taxon>Hippoboscoidea</taxon>
        <taxon>Glossinidae</taxon>
        <taxon>Glossina</taxon>
    </lineage>
</organism>
<protein>
    <submittedName>
        <fullName evidence="2">Uncharacterized protein</fullName>
    </submittedName>
</protein>
<dbReference type="EnsemblMetazoa" id="GPAI012145-RA">
    <property type="protein sequence ID" value="GPAI012145-PA"/>
    <property type="gene ID" value="GPAI012145"/>
</dbReference>
<dbReference type="VEuPathDB" id="VectorBase:GPAI012145"/>
<reference evidence="3" key="1">
    <citation type="submission" date="2014-03" db="EMBL/GenBank/DDBJ databases">
        <authorList>
            <person name="Aksoy S."/>
            <person name="Warren W."/>
            <person name="Wilson R.K."/>
        </authorList>
    </citation>
    <scope>NUCLEOTIDE SEQUENCE [LARGE SCALE GENOMIC DNA]</scope>
    <source>
        <strain evidence="3">IAEA</strain>
    </source>
</reference>
<dbReference type="Proteomes" id="UP000092445">
    <property type="component" value="Unassembled WGS sequence"/>
</dbReference>
<sequence length="210" mass="23363">MKVIESFSQFGVIEAVVEAEDGLSGLENIPIEACGSGARSKRVRISYERWEEGSDAPVVVECLVLKPPDGSNLRTLPLPAAARSPMRIFLKLLWRFLLSDRCCFSISFFLTSPLLREDSFLMGNAKSRHKPSVANENSANVISNCKRIQKTAGGRPEEQKFRKSTTTIASAAKYNKTEYQHSLAADDGQQQQQRRLKQLGQENKGFHAST</sequence>
<evidence type="ECO:0000313" key="2">
    <source>
        <dbReference type="EnsemblMetazoa" id="GPAI012145-PA"/>
    </source>
</evidence>
<feature type="region of interest" description="Disordered" evidence="1">
    <location>
        <begin position="180"/>
        <end position="210"/>
    </location>
</feature>